<dbReference type="Pfam" id="PF04613">
    <property type="entry name" value="LpxD"/>
    <property type="match status" value="1"/>
</dbReference>
<evidence type="ECO:0000256" key="1">
    <source>
        <dbReference type="ARBA" id="ARBA00022516"/>
    </source>
</evidence>
<dbReference type="Proteomes" id="UP001500141">
    <property type="component" value="Unassembled WGS sequence"/>
</dbReference>
<dbReference type="Gene3D" id="2.160.10.10">
    <property type="entry name" value="Hexapeptide repeat proteins"/>
    <property type="match status" value="1"/>
</dbReference>
<dbReference type="RefSeq" id="WP_264542589.1">
    <property type="nucleotide sequence ID" value="NZ_BAABIP010000005.1"/>
</dbReference>
<evidence type="ECO:0000313" key="9">
    <source>
        <dbReference type="Proteomes" id="UP001500141"/>
    </source>
</evidence>
<feature type="domain" description="UDP-3-O-[3-hydroxymyristoyl] glucosamine N-acyltransferase non-repeat region" evidence="7">
    <location>
        <begin position="26"/>
        <end position="91"/>
    </location>
</feature>
<evidence type="ECO:0000256" key="2">
    <source>
        <dbReference type="ARBA" id="ARBA00022556"/>
    </source>
</evidence>
<reference evidence="9" key="1">
    <citation type="journal article" date="2019" name="Int. J. Syst. Evol. Microbiol.">
        <title>The Global Catalogue of Microorganisms (GCM) 10K type strain sequencing project: providing services to taxonomists for standard genome sequencing and annotation.</title>
        <authorList>
            <consortium name="The Broad Institute Genomics Platform"/>
            <consortium name="The Broad Institute Genome Sequencing Center for Infectious Disease"/>
            <person name="Wu L."/>
            <person name="Ma J."/>
        </authorList>
    </citation>
    <scope>NUCLEOTIDE SEQUENCE [LARGE SCALE GENOMIC DNA]</scope>
    <source>
        <strain evidence="9">JCM 18198</strain>
    </source>
</reference>
<sequence>MKFSQAHTLKQIAGILDCKFVGNENFPVLGMNEIHVVEPGDIVFVDHPKYYDKALQSAATIVLINKEVDCPEGKALLISDDPFRDFNKLTKYFNPFQSSSKSISDSAKIGEGTIIQPNSFIGNNVVIGKNCLIHSNVSVYDNTIIGDNVIIHSGTILGADAFYYKKRPEGFDQLISGGRVVIEDNVGIGALCTIDKGVTGDTTIGEGTKIDNQVHVGHDTVIGKKCLIASQTGIAGCVVIEDEVTLWGQVGTTSGIKIGSKAVVMGQTGVTKSIEGGKTYFGTPVEESREKLKQLANLKKIPEILNKLNQNEG</sequence>
<name>A0ABP8ZHU3_9FLAO</name>
<accession>A0ABP8ZHU3</accession>
<dbReference type="InterPro" id="IPR020573">
    <property type="entry name" value="UDP_GlcNAc_AcTrfase_non-rep"/>
</dbReference>
<keyword evidence="4" id="KW-0677">Repeat</keyword>
<keyword evidence="6" id="KW-0012">Acyltransferase</keyword>
<dbReference type="Gene3D" id="3.40.1390.10">
    <property type="entry name" value="MurE/MurF, N-terminal domain"/>
    <property type="match status" value="1"/>
</dbReference>
<dbReference type="InterPro" id="IPR007691">
    <property type="entry name" value="LpxD"/>
</dbReference>
<dbReference type="Pfam" id="PF00132">
    <property type="entry name" value="Hexapep"/>
    <property type="match status" value="2"/>
</dbReference>
<keyword evidence="2" id="KW-0441">Lipid A biosynthesis</keyword>
<dbReference type="PANTHER" id="PTHR43378">
    <property type="entry name" value="UDP-3-O-ACYLGLUCOSAMINE N-ACYLTRANSFERASE"/>
    <property type="match status" value="1"/>
</dbReference>
<dbReference type="SUPFAM" id="SSF51161">
    <property type="entry name" value="Trimeric LpxA-like enzymes"/>
    <property type="match status" value="1"/>
</dbReference>
<evidence type="ECO:0000256" key="3">
    <source>
        <dbReference type="ARBA" id="ARBA00022679"/>
    </source>
</evidence>
<dbReference type="EMBL" id="BAABIP010000005">
    <property type="protein sequence ID" value="GAA4757187.1"/>
    <property type="molecule type" value="Genomic_DNA"/>
</dbReference>
<keyword evidence="5" id="KW-0443">Lipid metabolism</keyword>
<dbReference type="CDD" id="cd03352">
    <property type="entry name" value="LbH_LpxD"/>
    <property type="match status" value="1"/>
</dbReference>
<keyword evidence="3" id="KW-0808">Transferase</keyword>
<dbReference type="NCBIfam" id="NF002060">
    <property type="entry name" value="PRK00892.1"/>
    <property type="match status" value="1"/>
</dbReference>
<evidence type="ECO:0000313" key="8">
    <source>
        <dbReference type="EMBL" id="GAA4757187.1"/>
    </source>
</evidence>
<gene>
    <name evidence="8" type="ORF">GCM10023230_01070</name>
</gene>
<evidence type="ECO:0000256" key="5">
    <source>
        <dbReference type="ARBA" id="ARBA00023098"/>
    </source>
</evidence>
<dbReference type="PANTHER" id="PTHR43378:SF2">
    <property type="entry name" value="UDP-3-O-ACYLGLUCOSAMINE N-ACYLTRANSFERASE 1, MITOCHONDRIAL-RELATED"/>
    <property type="match status" value="1"/>
</dbReference>
<organism evidence="8 9">
    <name type="scientific">Flavobacterium hankyongi</name>
    <dbReference type="NCBI Taxonomy" id="1176532"/>
    <lineage>
        <taxon>Bacteria</taxon>
        <taxon>Pseudomonadati</taxon>
        <taxon>Bacteroidota</taxon>
        <taxon>Flavobacteriia</taxon>
        <taxon>Flavobacteriales</taxon>
        <taxon>Flavobacteriaceae</taxon>
        <taxon>Flavobacterium</taxon>
    </lineage>
</organism>
<keyword evidence="1" id="KW-0444">Lipid biosynthesis</keyword>
<comment type="caution">
    <text evidence="8">The sequence shown here is derived from an EMBL/GenBank/DDBJ whole genome shotgun (WGS) entry which is preliminary data.</text>
</comment>
<evidence type="ECO:0000259" key="7">
    <source>
        <dbReference type="Pfam" id="PF04613"/>
    </source>
</evidence>
<proteinExistence type="predicted"/>
<keyword evidence="9" id="KW-1185">Reference proteome</keyword>
<evidence type="ECO:0000256" key="4">
    <source>
        <dbReference type="ARBA" id="ARBA00022737"/>
    </source>
</evidence>
<evidence type="ECO:0000256" key="6">
    <source>
        <dbReference type="ARBA" id="ARBA00023315"/>
    </source>
</evidence>
<protein>
    <submittedName>
        <fullName evidence="8">UDP-3-O-(3-hydroxymyristoyl)glucosamine N-acyltransferase</fullName>
    </submittedName>
</protein>
<dbReference type="InterPro" id="IPR011004">
    <property type="entry name" value="Trimer_LpxA-like_sf"/>
</dbReference>
<dbReference type="InterPro" id="IPR001451">
    <property type="entry name" value="Hexapep"/>
</dbReference>